<dbReference type="Pfam" id="PF00295">
    <property type="entry name" value="Glyco_hydro_28"/>
    <property type="match status" value="1"/>
</dbReference>
<dbReference type="InterPro" id="IPR011050">
    <property type="entry name" value="Pectin_lyase_fold/virulence"/>
</dbReference>
<dbReference type="SUPFAM" id="SSF51126">
    <property type="entry name" value="Pectin lyase-like"/>
    <property type="match status" value="1"/>
</dbReference>
<accession>A0ABX5RVL4</accession>
<name>A0ABX5RVL4_9BURK</name>
<dbReference type="InterPro" id="IPR006626">
    <property type="entry name" value="PbH1"/>
</dbReference>
<dbReference type="Proteomes" id="UP000292307">
    <property type="component" value="Chromosome"/>
</dbReference>
<evidence type="ECO:0000256" key="2">
    <source>
        <dbReference type="ARBA" id="ARBA00022801"/>
    </source>
</evidence>
<keyword evidence="3 4" id="KW-0326">Glycosidase</keyword>
<organism evidence="5 6">
    <name type="scientific">Pseudoduganella albidiflava</name>
    <dbReference type="NCBI Taxonomy" id="321983"/>
    <lineage>
        <taxon>Bacteria</taxon>
        <taxon>Pseudomonadati</taxon>
        <taxon>Pseudomonadota</taxon>
        <taxon>Betaproteobacteria</taxon>
        <taxon>Burkholderiales</taxon>
        <taxon>Oxalobacteraceae</taxon>
        <taxon>Telluria group</taxon>
        <taxon>Pseudoduganella</taxon>
    </lineage>
</organism>
<gene>
    <name evidence="5" type="ORF">EYF70_16745</name>
</gene>
<evidence type="ECO:0000256" key="4">
    <source>
        <dbReference type="RuleBase" id="RU361169"/>
    </source>
</evidence>
<proteinExistence type="inferred from homology"/>
<protein>
    <submittedName>
        <fullName evidence="5">Exopolygalacturonase</fullName>
    </submittedName>
</protein>
<dbReference type="EMBL" id="CP036401">
    <property type="protein sequence ID" value="QBI02304.1"/>
    <property type="molecule type" value="Genomic_DNA"/>
</dbReference>
<comment type="similarity">
    <text evidence="1 4">Belongs to the glycosyl hydrolase 28 family.</text>
</comment>
<reference evidence="5 6" key="1">
    <citation type="submission" date="2019-02" db="EMBL/GenBank/DDBJ databases">
        <title>Draft Genome Sequences of Six Type Strains of the Genus Massilia.</title>
        <authorList>
            <person name="Miess H."/>
            <person name="Frediansyhah A."/>
            <person name="Gross H."/>
        </authorList>
    </citation>
    <scope>NUCLEOTIDE SEQUENCE [LARGE SCALE GENOMIC DNA]</scope>
    <source>
        <strain evidence="5 6">DSM 17472</strain>
    </source>
</reference>
<keyword evidence="2 4" id="KW-0378">Hydrolase</keyword>
<keyword evidence="6" id="KW-1185">Reference proteome</keyword>
<dbReference type="PROSITE" id="PS00502">
    <property type="entry name" value="POLYGALACTURONASE"/>
    <property type="match status" value="1"/>
</dbReference>
<sequence length="471" mass="50486">MGRAAGPPRRPALPCLVPVHERAGMSHHSSHRRHFALSLLAAPFLALPACATLGDARRFPITGFGAVADDRTVNTAAIQQAIDHAAGQGGGTVVVPAGVFVSGALFLKPGVHLHLEQGAVLKCSTDLSHFPARRTRIEGHFAPNFNPALINASGCDGLKITGKGTLDGAGRPIWDLFWKLRNAAPDPHNFANISVPRARLALIERSRNVTVEGVTFKDSQFWNLHLYRCQDVTVRGARFEVPDDYKQAPSTDGIDLDSCQRVTVDGCYFSVTDDCIAAKGSKGPHALQDQDSPPVEHIRVRNCEFRRGHGVMTLGSEATLVHDVLVENCKVGPGVSNVAVLKLRADTPQHYENIHFRGLTLDSSRGLIVAIRPWTQYFDLKGAPPPKSVVRNISLVDIKGRFGAFGKIAPNPGQTEIAGILLKDIDVQLDKASLGATGTAALQADKASLDATGTAGLQLENVRVNGQPVML</sequence>
<dbReference type="Gene3D" id="2.160.20.10">
    <property type="entry name" value="Single-stranded right-handed beta-helix, Pectin lyase-like"/>
    <property type="match status" value="1"/>
</dbReference>
<dbReference type="PANTHER" id="PTHR31339">
    <property type="entry name" value="PECTIN LYASE-RELATED"/>
    <property type="match status" value="1"/>
</dbReference>
<evidence type="ECO:0000256" key="1">
    <source>
        <dbReference type="ARBA" id="ARBA00008834"/>
    </source>
</evidence>
<dbReference type="InterPro" id="IPR012334">
    <property type="entry name" value="Pectin_lyas_fold"/>
</dbReference>
<evidence type="ECO:0000256" key="3">
    <source>
        <dbReference type="ARBA" id="ARBA00023295"/>
    </source>
</evidence>
<dbReference type="InterPro" id="IPR000743">
    <property type="entry name" value="Glyco_hydro_28"/>
</dbReference>
<dbReference type="PANTHER" id="PTHR31339:SF9">
    <property type="entry name" value="PLASMIN AND FIBRONECTIN-BINDING PROTEIN A"/>
    <property type="match status" value="1"/>
</dbReference>
<dbReference type="SMART" id="SM00710">
    <property type="entry name" value="PbH1"/>
    <property type="match status" value="4"/>
</dbReference>
<dbReference type="InterPro" id="IPR051801">
    <property type="entry name" value="GH28_Enzymes"/>
</dbReference>
<evidence type="ECO:0000313" key="5">
    <source>
        <dbReference type="EMBL" id="QBI02304.1"/>
    </source>
</evidence>
<evidence type="ECO:0000313" key="6">
    <source>
        <dbReference type="Proteomes" id="UP000292307"/>
    </source>
</evidence>